<dbReference type="AlphaFoldDB" id="A0A6G1D2G1"/>
<name>A0A6G1D2G1_9ORYZ</name>
<dbReference type="Pfam" id="PF13968">
    <property type="entry name" value="DUF4220"/>
    <property type="match status" value="1"/>
</dbReference>
<dbReference type="InterPro" id="IPR025315">
    <property type="entry name" value="DUF4220"/>
</dbReference>
<dbReference type="EMBL" id="SPHZ02000007">
    <property type="protein sequence ID" value="KAF0906586.1"/>
    <property type="molecule type" value="Genomic_DNA"/>
</dbReference>
<reference evidence="2 3" key="1">
    <citation type="submission" date="2019-11" db="EMBL/GenBank/DDBJ databases">
        <title>Whole genome sequence of Oryza granulata.</title>
        <authorList>
            <person name="Li W."/>
        </authorList>
    </citation>
    <scope>NUCLEOTIDE SEQUENCE [LARGE SCALE GENOMIC DNA]</scope>
    <source>
        <strain evidence="3">cv. Menghai</strain>
        <tissue evidence="2">Leaf</tissue>
    </source>
</reference>
<sequence>MQTRRARASSLLAVHVNGPRHQLMLFWAPFVLVHLGGKENLTTLSMEGNDLWKRHLLKLKFLCGFLKYATAFMQPDQQASGLNPSVVCLSCYGCFNKLSEEI</sequence>
<evidence type="ECO:0000313" key="3">
    <source>
        <dbReference type="Proteomes" id="UP000479710"/>
    </source>
</evidence>
<keyword evidence="3" id="KW-1185">Reference proteome</keyword>
<dbReference type="PANTHER" id="PTHR31325">
    <property type="entry name" value="OS01G0798800 PROTEIN-RELATED"/>
    <property type="match status" value="1"/>
</dbReference>
<evidence type="ECO:0000313" key="2">
    <source>
        <dbReference type="EMBL" id="KAF0906586.1"/>
    </source>
</evidence>
<protein>
    <recommendedName>
        <fullName evidence="1">DUF4220 domain-containing protein</fullName>
    </recommendedName>
</protein>
<comment type="caution">
    <text evidence="2">The sequence shown here is derived from an EMBL/GenBank/DDBJ whole genome shotgun (WGS) entry which is preliminary data.</text>
</comment>
<dbReference type="Proteomes" id="UP000479710">
    <property type="component" value="Unassembled WGS sequence"/>
</dbReference>
<organism evidence="2 3">
    <name type="scientific">Oryza meyeriana var. granulata</name>
    <dbReference type="NCBI Taxonomy" id="110450"/>
    <lineage>
        <taxon>Eukaryota</taxon>
        <taxon>Viridiplantae</taxon>
        <taxon>Streptophyta</taxon>
        <taxon>Embryophyta</taxon>
        <taxon>Tracheophyta</taxon>
        <taxon>Spermatophyta</taxon>
        <taxon>Magnoliopsida</taxon>
        <taxon>Liliopsida</taxon>
        <taxon>Poales</taxon>
        <taxon>Poaceae</taxon>
        <taxon>BOP clade</taxon>
        <taxon>Oryzoideae</taxon>
        <taxon>Oryzeae</taxon>
        <taxon>Oryzinae</taxon>
        <taxon>Oryza</taxon>
        <taxon>Oryza meyeriana</taxon>
    </lineage>
</organism>
<feature type="domain" description="DUF4220" evidence="1">
    <location>
        <begin position="13"/>
        <end position="69"/>
    </location>
</feature>
<proteinExistence type="predicted"/>
<evidence type="ECO:0000259" key="1">
    <source>
        <dbReference type="Pfam" id="PF13968"/>
    </source>
</evidence>
<gene>
    <name evidence="2" type="ORF">E2562_012039</name>
</gene>
<accession>A0A6G1D2G1</accession>
<dbReference type="OrthoDB" id="1689146at2759"/>